<gene>
    <name evidence="4" type="ORF">PLEOSDRAFT_1094552</name>
</gene>
<name>A0A067NHR5_PLEO1</name>
<protein>
    <recommendedName>
        <fullName evidence="3">AB hydrolase-1 domain-containing protein</fullName>
    </recommendedName>
</protein>
<dbReference type="Pfam" id="PF12697">
    <property type="entry name" value="Abhydrolase_6"/>
    <property type="match status" value="1"/>
</dbReference>
<dbReference type="GO" id="GO:0008233">
    <property type="term" value="F:peptidase activity"/>
    <property type="evidence" value="ECO:0007669"/>
    <property type="project" value="InterPro"/>
</dbReference>
<dbReference type="InterPro" id="IPR050228">
    <property type="entry name" value="Carboxylesterase_BioH"/>
</dbReference>
<evidence type="ECO:0000259" key="3">
    <source>
        <dbReference type="Pfam" id="PF12697"/>
    </source>
</evidence>
<dbReference type="EMBL" id="KL198012">
    <property type="protein sequence ID" value="KDQ23662.1"/>
    <property type="molecule type" value="Genomic_DNA"/>
</dbReference>
<accession>A0A067NHR5</accession>
<sequence>MTAEKTGYAPFRVGTETYQTWYKIVGEIGVGGRPLVCLHGGGGMSHHYMLPHAVLNSRLDIPVIFYDQLGNGESTHLPDAPKDFWKPELWVDELNNLLAHLGIADDFDLIGNSWGGMLAAYFTATQAPPGLKNLIVSNSPASLPLMKISTEAILDLNPDVGAIARKHAAAGTFSSPEYQASIKALHARHFCRVDPIPQDLLTSILAVEKDPTVFSNMCGPSIYHISGFVKDWSLIPELHKITCPMLLISSPHDVMQPNTIIPWFQGVSKVKWVELQNSTHMPMFEEPERYFDVLVEFLSRDRI</sequence>
<dbReference type="HOGENOM" id="CLU_020336_15_1_1"/>
<evidence type="ECO:0000313" key="5">
    <source>
        <dbReference type="Proteomes" id="UP000027073"/>
    </source>
</evidence>
<dbReference type="InterPro" id="IPR002410">
    <property type="entry name" value="Peptidase_S33"/>
</dbReference>
<dbReference type="VEuPathDB" id="FungiDB:PLEOSDRAFT_1094552"/>
<dbReference type="SUPFAM" id="SSF53474">
    <property type="entry name" value="alpha/beta-Hydrolases"/>
    <property type="match status" value="1"/>
</dbReference>
<feature type="domain" description="AB hydrolase-1" evidence="3">
    <location>
        <begin position="35"/>
        <end position="292"/>
    </location>
</feature>
<keyword evidence="2" id="KW-0378">Hydrolase</keyword>
<evidence type="ECO:0000256" key="2">
    <source>
        <dbReference type="ARBA" id="ARBA00022801"/>
    </source>
</evidence>
<evidence type="ECO:0000256" key="1">
    <source>
        <dbReference type="ARBA" id="ARBA00010088"/>
    </source>
</evidence>
<dbReference type="InParanoid" id="A0A067NHR5"/>
<dbReference type="Gene3D" id="3.40.50.1820">
    <property type="entry name" value="alpha/beta hydrolase"/>
    <property type="match status" value="1"/>
</dbReference>
<dbReference type="InterPro" id="IPR029058">
    <property type="entry name" value="AB_hydrolase_fold"/>
</dbReference>
<dbReference type="InterPro" id="IPR005945">
    <property type="entry name" value="Pro_imino_pep"/>
</dbReference>
<dbReference type="PANTHER" id="PTHR43194:SF2">
    <property type="entry name" value="PEROXISOMAL MEMBRANE PROTEIN LPX1"/>
    <property type="match status" value="1"/>
</dbReference>
<dbReference type="OrthoDB" id="190201at2759"/>
<dbReference type="GO" id="GO:0006508">
    <property type="term" value="P:proteolysis"/>
    <property type="evidence" value="ECO:0007669"/>
    <property type="project" value="InterPro"/>
</dbReference>
<dbReference type="PIRSF" id="PIRSF005539">
    <property type="entry name" value="Pept_S33_TRI_F1"/>
    <property type="match status" value="1"/>
</dbReference>
<dbReference type="Proteomes" id="UP000027073">
    <property type="component" value="Unassembled WGS sequence"/>
</dbReference>
<dbReference type="NCBIfam" id="TIGR01250">
    <property type="entry name" value="pro_imino_pep_2"/>
    <property type="match status" value="1"/>
</dbReference>
<dbReference type="AlphaFoldDB" id="A0A067NHR5"/>
<dbReference type="InterPro" id="IPR000073">
    <property type="entry name" value="AB_hydrolase_1"/>
</dbReference>
<organism evidence="4 5">
    <name type="scientific">Pleurotus ostreatus (strain PC15)</name>
    <name type="common">Oyster mushroom</name>
    <dbReference type="NCBI Taxonomy" id="1137138"/>
    <lineage>
        <taxon>Eukaryota</taxon>
        <taxon>Fungi</taxon>
        <taxon>Dikarya</taxon>
        <taxon>Basidiomycota</taxon>
        <taxon>Agaricomycotina</taxon>
        <taxon>Agaricomycetes</taxon>
        <taxon>Agaricomycetidae</taxon>
        <taxon>Agaricales</taxon>
        <taxon>Pleurotineae</taxon>
        <taxon>Pleurotaceae</taxon>
        <taxon>Pleurotus</taxon>
    </lineage>
</organism>
<reference evidence="5" key="1">
    <citation type="journal article" date="2014" name="Proc. Natl. Acad. Sci. U.S.A.">
        <title>Extensive sampling of basidiomycete genomes demonstrates inadequacy of the white-rot/brown-rot paradigm for wood decay fungi.</title>
        <authorList>
            <person name="Riley R."/>
            <person name="Salamov A.A."/>
            <person name="Brown D.W."/>
            <person name="Nagy L.G."/>
            <person name="Floudas D."/>
            <person name="Held B.W."/>
            <person name="Levasseur A."/>
            <person name="Lombard V."/>
            <person name="Morin E."/>
            <person name="Otillar R."/>
            <person name="Lindquist E.A."/>
            <person name="Sun H."/>
            <person name="LaButti K.M."/>
            <person name="Schmutz J."/>
            <person name="Jabbour D."/>
            <person name="Luo H."/>
            <person name="Baker S.E."/>
            <person name="Pisabarro A.G."/>
            <person name="Walton J.D."/>
            <person name="Blanchette R.A."/>
            <person name="Henrissat B."/>
            <person name="Martin F."/>
            <person name="Cullen D."/>
            <person name="Hibbett D.S."/>
            <person name="Grigoriev I.V."/>
        </authorList>
    </citation>
    <scope>NUCLEOTIDE SEQUENCE [LARGE SCALE GENOMIC DNA]</scope>
    <source>
        <strain evidence="5">PC15</strain>
    </source>
</reference>
<dbReference type="PANTHER" id="PTHR43194">
    <property type="entry name" value="HYDROLASE ALPHA/BETA FOLD FAMILY"/>
    <property type="match status" value="1"/>
</dbReference>
<proteinExistence type="inferred from homology"/>
<evidence type="ECO:0000313" key="4">
    <source>
        <dbReference type="EMBL" id="KDQ23662.1"/>
    </source>
</evidence>
<dbReference type="PRINTS" id="PR00793">
    <property type="entry name" value="PROAMNOPTASE"/>
</dbReference>
<comment type="similarity">
    <text evidence="1">Belongs to the peptidase S33 family.</text>
</comment>